<dbReference type="EMBL" id="JABSTV010001253">
    <property type="protein sequence ID" value="KAH7944566.1"/>
    <property type="molecule type" value="Genomic_DNA"/>
</dbReference>
<dbReference type="InterPro" id="IPR009057">
    <property type="entry name" value="Homeodomain-like_sf"/>
</dbReference>
<dbReference type="InterPro" id="IPR010921">
    <property type="entry name" value="Trp_repressor/repl_initiator"/>
</dbReference>
<feature type="domain" description="HTH CENPB-type" evidence="3">
    <location>
        <begin position="60"/>
        <end position="131"/>
    </location>
</feature>
<dbReference type="SUPFAM" id="SSF48295">
    <property type="entry name" value="TrpR-like"/>
    <property type="match status" value="1"/>
</dbReference>
<dbReference type="InterPro" id="IPR050863">
    <property type="entry name" value="CenT-Element_Derived"/>
</dbReference>
<protein>
    <recommendedName>
        <fullName evidence="3">HTH CENPB-type domain-containing protein</fullName>
    </recommendedName>
</protein>
<dbReference type="SUPFAM" id="SSF46689">
    <property type="entry name" value="Homeodomain-like"/>
    <property type="match status" value="1"/>
</dbReference>
<dbReference type="PANTHER" id="PTHR19303:SF57">
    <property type="entry name" value="HTH CENPB-TYPE DOMAIN-CONTAINING PROTEIN"/>
    <property type="match status" value="1"/>
</dbReference>
<evidence type="ECO:0000256" key="1">
    <source>
        <dbReference type="ARBA" id="ARBA00004123"/>
    </source>
</evidence>
<dbReference type="Proteomes" id="UP000821837">
    <property type="component" value="Unassembled WGS sequence"/>
</dbReference>
<keyword evidence="5" id="KW-1185">Reference proteome</keyword>
<accession>A0A9D4PJX8</accession>
<dbReference type="Pfam" id="PF03221">
    <property type="entry name" value="HTH_Tnp_Tc5"/>
    <property type="match status" value="1"/>
</dbReference>
<evidence type="ECO:0000259" key="3">
    <source>
        <dbReference type="PROSITE" id="PS51253"/>
    </source>
</evidence>
<dbReference type="Pfam" id="PF13518">
    <property type="entry name" value="HTH_28"/>
    <property type="match status" value="1"/>
</dbReference>
<comment type="caution">
    <text evidence="4">The sequence shown here is derived from an EMBL/GenBank/DDBJ whole genome shotgun (WGS) entry which is preliminary data.</text>
</comment>
<evidence type="ECO:0000313" key="5">
    <source>
        <dbReference type="Proteomes" id="UP000821837"/>
    </source>
</evidence>
<reference evidence="4" key="1">
    <citation type="journal article" date="2020" name="Cell">
        <title>Large-Scale Comparative Analyses of Tick Genomes Elucidate Their Genetic Diversity and Vector Capacities.</title>
        <authorList>
            <consortium name="Tick Genome and Microbiome Consortium (TIGMIC)"/>
            <person name="Jia N."/>
            <person name="Wang J."/>
            <person name="Shi W."/>
            <person name="Du L."/>
            <person name="Sun Y."/>
            <person name="Zhan W."/>
            <person name="Jiang J.F."/>
            <person name="Wang Q."/>
            <person name="Zhang B."/>
            <person name="Ji P."/>
            <person name="Bell-Sakyi L."/>
            <person name="Cui X.M."/>
            <person name="Yuan T.T."/>
            <person name="Jiang B.G."/>
            <person name="Yang W.F."/>
            <person name="Lam T.T."/>
            <person name="Chang Q.C."/>
            <person name="Ding S.J."/>
            <person name="Wang X.J."/>
            <person name="Zhu J.G."/>
            <person name="Ruan X.D."/>
            <person name="Zhao L."/>
            <person name="Wei J.T."/>
            <person name="Ye R.Z."/>
            <person name="Que T.C."/>
            <person name="Du C.H."/>
            <person name="Zhou Y.H."/>
            <person name="Cheng J.X."/>
            <person name="Dai P.F."/>
            <person name="Guo W.B."/>
            <person name="Han X.H."/>
            <person name="Huang E.J."/>
            <person name="Li L.F."/>
            <person name="Wei W."/>
            <person name="Gao Y.C."/>
            <person name="Liu J.Z."/>
            <person name="Shao H.Z."/>
            <person name="Wang X."/>
            <person name="Wang C.C."/>
            <person name="Yang T.C."/>
            <person name="Huo Q.B."/>
            <person name="Li W."/>
            <person name="Chen H.Y."/>
            <person name="Chen S.E."/>
            <person name="Zhou L.G."/>
            <person name="Ni X.B."/>
            <person name="Tian J.H."/>
            <person name="Sheng Y."/>
            <person name="Liu T."/>
            <person name="Pan Y.S."/>
            <person name="Xia L.Y."/>
            <person name="Li J."/>
            <person name="Zhao F."/>
            <person name="Cao W.C."/>
        </authorList>
    </citation>
    <scope>NUCLEOTIDE SEQUENCE</scope>
    <source>
        <strain evidence="4">Rsan-2018</strain>
    </source>
</reference>
<dbReference type="SMART" id="SM00674">
    <property type="entry name" value="CENPB"/>
    <property type="match status" value="1"/>
</dbReference>
<gene>
    <name evidence="4" type="ORF">HPB52_021383</name>
</gene>
<dbReference type="Gene3D" id="3.30.420.10">
    <property type="entry name" value="Ribonuclease H-like superfamily/Ribonuclease H"/>
    <property type="match status" value="1"/>
</dbReference>
<dbReference type="VEuPathDB" id="VectorBase:RSAN_043555"/>
<organism evidence="4 5">
    <name type="scientific">Rhipicephalus sanguineus</name>
    <name type="common">Brown dog tick</name>
    <name type="synonym">Ixodes sanguineus</name>
    <dbReference type="NCBI Taxonomy" id="34632"/>
    <lineage>
        <taxon>Eukaryota</taxon>
        <taxon>Metazoa</taxon>
        <taxon>Ecdysozoa</taxon>
        <taxon>Arthropoda</taxon>
        <taxon>Chelicerata</taxon>
        <taxon>Arachnida</taxon>
        <taxon>Acari</taxon>
        <taxon>Parasitiformes</taxon>
        <taxon>Ixodida</taxon>
        <taxon>Ixodoidea</taxon>
        <taxon>Ixodidae</taxon>
        <taxon>Rhipicephalinae</taxon>
        <taxon>Rhipicephalus</taxon>
        <taxon>Rhipicephalus</taxon>
    </lineage>
</organism>
<dbReference type="Gene3D" id="1.10.10.60">
    <property type="entry name" value="Homeodomain-like"/>
    <property type="match status" value="2"/>
</dbReference>
<dbReference type="Pfam" id="PF03184">
    <property type="entry name" value="DDE_1"/>
    <property type="match status" value="1"/>
</dbReference>
<name>A0A9D4PJX8_RHISA</name>
<reference evidence="4" key="2">
    <citation type="submission" date="2021-09" db="EMBL/GenBank/DDBJ databases">
        <authorList>
            <person name="Jia N."/>
            <person name="Wang J."/>
            <person name="Shi W."/>
            <person name="Du L."/>
            <person name="Sun Y."/>
            <person name="Zhan W."/>
            <person name="Jiang J."/>
            <person name="Wang Q."/>
            <person name="Zhang B."/>
            <person name="Ji P."/>
            <person name="Sakyi L.B."/>
            <person name="Cui X."/>
            <person name="Yuan T."/>
            <person name="Jiang B."/>
            <person name="Yang W."/>
            <person name="Lam T.T.-Y."/>
            <person name="Chang Q."/>
            <person name="Ding S."/>
            <person name="Wang X."/>
            <person name="Zhu J."/>
            <person name="Ruan X."/>
            <person name="Zhao L."/>
            <person name="Wei J."/>
            <person name="Que T."/>
            <person name="Du C."/>
            <person name="Cheng J."/>
            <person name="Dai P."/>
            <person name="Han X."/>
            <person name="Huang E."/>
            <person name="Gao Y."/>
            <person name="Liu J."/>
            <person name="Shao H."/>
            <person name="Ye R."/>
            <person name="Li L."/>
            <person name="Wei W."/>
            <person name="Wang X."/>
            <person name="Wang C."/>
            <person name="Huo Q."/>
            <person name="Li W."/>
            <person name="Guo W."/>
            <person name="Chen H."/>
            <person name="Chen S."/>
            <person name="Zhou L."/>
            <person name="Zhou L."/>
            <person name="Ni X."/>
            <person name="Tian J."/>
            <person name="Zhou Y."/>
            <person name="Sheng Y."/>
            <person name="Liu T."/>
            <person name="Pan Y."/>
            <person name="Xia L."/>
            <person name="Li J."/>
            <person name="Zhao F."/>
            <person name="Cao W."/>
        </authorList>
    </citation>
    <scope>NUCLEOTIDE SEQUENCE</scope>
    <source>
        <strain evidence="4">Rsan-2018</strain>
        <tissue evidence="4">Larvae</tissue>
    </source>
</reference>
<evidence type="ECO:0000256" key="2">
    <source>
        <dbReference type="ARBA" id="ARBA00023125"/>
    </source>
</evidence>
<dbReference type="PROSITE" id="PS51253">
    <property type="entry name" value="HTH_CENPB"/>
    <property type="match status" value="1"/>
</dbReference>
<dbReference type="InterPro" id="IPR036397">
    <property type="entry name" value="RNaseH_sf"/>
</dbReference>
<dbReference type="InterPro" id="IPR004875">
    <property type="entry name" value="DDE_SF_endonuclease_dom"/>
</dbReference>
<evidence type="ECO:0000313" key="4">
    <source>
        <dbReference type="EMBL" id="KAH7944566.1"/>
    </source>
</evidence>
<proteinExistence type="predicted"/>
<dbReference type="AlphaFoldDB" id="A0A9D4PJX8"/>
<dbReference type="InterPro" id="IPR055247">
    <property type="entry name" value="InsJ-like_HTH"/>
</dbReference>
<keyword evidence="2" id="KW-0238">DNA-binding</keyword>
<dbReference type="GO" id="GO:0043565">
    <property type="term" value="F:sequence-specific DNA binding"/>
    <property type="evidence" value="ECO:0007669"/>
    <property type="project" value="InterPro"/>
</dbReference>
<comment type="subcellular location">
    <subcellularLocation>
        <location evidence="1">Nucleus</location>
    </subcellularLocation>
</comment>
<sequence length="437" mass="49646">MRSYTVAKKIEVVQWHRQAGRNVHETSRHFNIDRKRIREWDGKYERLLQQNFGKSKLRRKLSNGAPVFSEELDDALFEFFERERSAGRAVSNRLLAEEALRIARSLQLGNFHASTHYIARWKQRFSISMRQATNESQKTPDDYAEAARAFRSSVNELRLRHGYTPFNMANMDQTMVRMDCPASRTNNNIGESSVRITNTGCARRGFTVSLTACASGHKLPAFVILKEPSGKIPTKAFMKLRVPANVRVTASKNGWMSSDKFQEWLSRVWGPNTDDVRRLLVLDQAPIHKTQAARDALDERETDVAYVPAGCTSILQPADVYWNRPFKANLRRSWEEFMRRAEKTPKGNLRKPSRQDVLDFVAAAWEAVSEETVAQSFKGCGISNALDGSEEGCLHGRLSDVGAVPPEHRDGLQAECCSLFFDTDSEDSFDGFQSDLE</sequence>
<dbReference type="InterPro" id="IPR006600">
    <property type="entry name" value="HTH_CenpB_DNA-bd_dom"/>
</dbReference>
<dbReference type="PANTHER" id="PTHR19303">
    <property type="entry name" value="TRANSPOSON"/>
    <property type="match status" value="1"/>
</dbReference>
<dbReference type="GO" id="GO:0005634">
    <property type="term" value="C:nucleus"/>
    <property type="evidence" value="ECO:0007669"/>
    <property type="project" value="UniProtKB-SubCell"/>
</dbReference>